<protein>
    <recommendedName>
        <fullName evidence="3">DUF1574 domain-containing protein</fullName>
    </recommendedName>
</protein>
<evidence type="ECO:0000313" key="2">
    <source>
        <dbReference type="Proteomes" id="UP000001847"/>
    </source>
</evidence>
<proteinExistence type="predicted"/>
<dbReference type="SUPFAM" id="SSF52266">
    <property type="entry name" value="SGNH hydrolase"/>
    <property type="match status" value="1"/>
</dbReference>
<dbReference type="BioCyc" id="LBIF456481:LEPBI_RS00875-MONOMER"/>
<dbReference type="STRING" id="456481.LEPBI_I0178"/>
<dbReference type="KEGG" id="lbi:LEPBI_I0178"/>
<dbReference type="OrthoDB" id="317932at2"/>
<dbReference type="RefSeq" id="WP_012387212.1">
    <property type="nucleotide sequence ID" value="NC_010602.1"/>
</dbReference>
<dbReference type="EMBL" id="CP000786">
    <property type="protein sequence ID" value="ABZ96323.1"/>
    <property type="molecule type" value="Genomic_DNA"/>
</dbReference>
<evidence type="ECO:0008006" key="3">
    <source>
        <dbReference type="Google" id="ProtNLM"/>
    </source>
</evidence>
<name>B0SK80_LEPBP</name>
<dbReference type="Proteomes" id="UP000001847">
    <property type="component" value="Chromosome I"/>
</dbReference>
<dbReference type="HOGENOM" id="CLU_764608_0_0_12"/>
<reference evidence="1 2" key="1">
    <citation type="journal article" date="2008" name="PLoS ONE">
        <title>Genome sequence of the saprophyte Leptospira biflexa provides insights into the evolution of Leptospira and the pathogenesis of leptospirosis.</title>
        <authorList>
            <person name="Picardeau M."/>
            <person name="Bulach D.M."/>
            <person name="Bouchier C."/>
            <person name="Zuerner R.L."/>
            <person name="Zidane N."/>
            <person name="Wilson P.J."/>
            <person name="Creno S."/>
            <person name="Kuczek E.S."/>
            <person name="Bommezzadri S."/>
            <person name="Davis J.C."/>
            <person name="McGrath A."/>
            <person name="Johnson M.J."/>
            <person name="Boursaux-Eude C."/>
            <person name="Seemann T."/>
            <person name="Rouy Z."/>
            <person name="Coppel R.L."/>
            <person name="Rood J.I."/>
            <person name="Lajus A."/>
            <person name="Davies J.K."/>
            <person name="Medigue C."/>
            <person name="Adler B."/>
        </authorList>
    </citation>
    <scope>NUCLEOTIDE SEQUENCE [LARGE SCALE GENOMIC DNA]</scope>
    <source>
        <strain evidence="2">Patoc 1 / ATCC 23582 / Paris</strain>
    </source>
</reference>
<evidence type="ECO:0000313" key="1">
    <source>
        <dbReference type="EMBL" id="ABZ96323.1"/>
    </source>
</evidence>
<accession>B0SK80</accession>
<keyword evidence="2" id="KW-1185">Reference proteome</keyword>
<sequence length="375" mass="44040">MKLKKFRILYLFLLFFAIDKLVLIPSVRAFLTSEEVGNPYIESFKNLNADYLNDDRYKDKKKIWAFGTSRSFSFYQYASIPYIQNSEYISNQQKKELENYKVYTFAAPGSNPLIYFTRFNQLLEQNYKPDLVFLEVSAFSFNKNNRFTNITLLEGVPLEFAMAHFNELPNDFAKEYFFSRLFSLSRYKISTKAISANIFGTKDKNMEMLKNFLPANSGSVDPFASAFDTKTNREEYPYSPNNFNDFKNYPNNDMDKYVKVSMLVDVLKKEFYGNFTDNQNNFQFLSNIINRCQKEKIPVVLWIPKVHKELNDFYHSANFYPQWKMKIQTLAEQKGIRFIDLNEDGKIKCDYFNDAAHISGRCLPEIEANVLGIPK</sequence>
<dbReference type="AlphaFoldDB" id="B0SK80"/>
<organism evidence="1 2">
    <name type="scientific">Leptospira biflexa serovar Patoc (strain Patoc 1 / ATCC 23582 / Paris)</name>
    <dbReference type="NCBI Taxonomy" id="456481"/>
    <lineage>
        <taxon>Bacteria</taxon>
        <taxon>Pseudomonadati</taxon>
        <taxon>Spirochaetota</taxon>
        <taxon>Spirochaetia</taxon>
        <taxon>Leptospirales</taxon>
        <taxon>Leptospiraceae</taxon>
        <taxon>Leptospira</taxon>
    </lineage>
</organism>
<dbReference type="InterPro" id="IPR011468">
    <property type="entry name" value="DUF1574"/>
</dbReference>
<dbReference type="Pfam" id="PF07611">
    <property type="entry name" value="DUF1574"/>
    <property type="match status" value="1"/>
</dbReference>
<gene>
    <name evidence="1" type="ordered locus">LEPBI_I0178</name>
</gene>